<dbReference type="RefSeq" id="WP_254267603.1">
    <property type="nucleotide sequence ID" value="NZ_CP100400.1"/>
</dbReference>
<dbReference type="Proteomes" id="UP001595945">
    <property type="component" value="Unassembled WGS sequence"/>
</dbReference>
<evidence type="ECO:0000313" key="2">
    <source>
        <dbReference type="Proteomes" id="UP001595945"/>
    </source>
</evidence>
<name>A0ABD5PWM9_9EURY</name>
<proteinExistence type="predicted"/>
<dbReference type="AlphaFoldDB" id="A0ABD5PWM9"/>
<dbReference type="EMBL" id="JBHSHT010000001">
    <property type="protein sequence ID" value="MFC4822887.1"/>
    <property type="molecule type" value="Genomic_DNA"/>
</dbReference>
<evidence type="ECO:0008006" key="3">
    <source>
        <dbReference type="Google" id="ProtNLM"/>
    </source>
</evidence>
<organism evidence="1 2">
    <name type="scientific">Halorussus aquaticus</name>
    <dbReference type="NCBI Taxonomy" id="2953748"/>
    <lineage>
        <taxon>Archaea</taxon>
        <taxon>Methanobacteriati</taxon>
        <taxon>Methanobacteriota</taxon>
        <taxon>Stenosarchaea group</taxon>
        <taxon>Halobacteria</taxon>
        <taxon>Halobacteriales</taxon>
        <taxon>Haladaptataceae</taxon>
        <taxon>Halorussus</taxon>
    </lineage>
</organism>
<keyword evidence="2" id="KW-1185">Reference proteome</keyword>
<evidence type="ECO:0000313" key="1">
    <source>
        <dbReference type="EMBL" id="MFC4822887.1"/>
    </source>
</evidence>
<gene>
    <name evidence="1" type="ORF">ACFO9K_01290</name>
</gene>
<dbReference type="GeneID" id="73046071"/>
<reference evidence="1 2" key="1">
    <citation type="journal article" date="2019" name="Int. J. Syst. Evol. Microbiol.">
        <title>The Global Catalogue of Microorganisms (GCM) 10K type strain sequencing project: providing services to taxonomists for standard genome sequencing and annotation.</title>
        <authorList>
            <consortium name="The Broad Institute Genomics Platform"/>
            <consortium name="The Broad Institute Genome Sequencing Center for Infectious Disease"/>
            <person name="Wu L."/>
            <person name="Ma J."/>
        </authorList>
    </citation>
    <scope>NUCLEOTIDE SEQUENCE [LARGE SCALE GENOMIC DNA]</scope>
    <source>
        <strain evidence="1 2">XZYJ18</strain>
    </source>
</reference>
<protein>
    <recommendedName>
        <fullName evidence="3">Amphi-Trp domain-containing protein</fullName>
    </recommendedName>
</protein>
<comment type="caution">
    <text evidence="1">The sequence shown here is derived from an EMBL/GenBank/DDBJ whole genome shotgun (WGS) entry which is preliminary data.</text>
</comment>
<sequence>MKRRDRVPPTEARTASELVERLFDITADDEVTARVGGTLIRGRPSRIDRDEAGIRVEICPYDGDDPQYRLSATRTPTGWCEPRAHRRLLDGEWNEYGRLTDLE</sequence>
<accession>A0ABD5PWM9</accession>